<dbReference type="OrthoDB" id="7062448at2"/>
<evidence type="ECO:0000256" key="1">
    <source>
        <dbReference type="SAM" id="Phobius"/>
    </source>
</evidence>
<reference evidence="3" key="2">
    <citation type="submission" date="2017-02" db="EMBL/GenBank/DDBJ databases">
        <authorList>
            <person name="Peterson S.W."/>
        </authorList>
    </citation>
    <scope>NUCLEOTIDE SEQUENCE [LARGE SCALE GENOMIC DNA]</scope>
    <source>
        <strain evidence="3">DSM 19608</strain>
    </source>
</reference>
<dbReference type="RefSeq" id="WP_078927568.1">
    <property type="nucleotide sequence ID" value="NZ_FUXB01000026.1"/>
</dbReference>
<gene>
    <name evidence="2" type="ORF">SAMN02745782_03256</name>
    <name evidence="3" type="ORF">SAMN02745782_03268</name>
</gene>
<name>A0A1T4SH89_VIBCI</name>
<keyword evidence="1" id="KW-0812">Transmembrane</keyword>
<protein>
    <submittedName>
        <fullName evidence="3">Uncharacterized protein</fullName>
    </submittedName>
</protein>
<dbReference type="EMBL" id="FUXB01000027">
    <property type="protein sequence ID" value="SKA27181.1"/>
    <property type="molecule type" value="Genomic_DNA"/>
</dbReference>
<dbReference type="STRING" id="1123491.SAMN02745782_03256"/>
<evidence type="ECO:0000313" key="4">
    <source>
        <dbReference type="Proteomes" id="UP000190834"/>
    </source>
</evidence>
<keyword evidence="1" id="KW-1133">Transmembrane helix</keyword>
<reference evidence="4" key="1">
    <citation type="submission" date="2017-02" db="EMBL/GenBank/DDBJ databases">
        <authorList>
            <person name="Varghese N."/>
            <person name="Submissions S."/>
        </authorList>
    </citation>
    <scope>NUCLEOTIDE SEQUENCE [LARGE SCALE GENOMIC DNA]</scope>
    <source>
        <strain evidence="4">DSM 19608</strain>
    </source>
</reference>
<proteinExistence type="predicted"/>
<keyword evidence="1" id="KW-0472">Membrane</keyword>
<dbReference type="Proteomes" id="UP000190834">
    <property type="component" value="Unassembled WGS sequence"/>
</dbReference>
<accession>A0A1T4SH89</accession>
<keyword evidence="4" id="KW-1185">Reference proteome</keyword>
<feature type="transmembrane region" description="Helical" evidence="1">
    <location>
        <begin position="88"/>
        <end position="106"/>
    </location>
</feature>
<sequence length="161" mass="18205">MNDQPQASLLVRLLSLAFFMLLTFGAFSWFSVSSVNLISTLRAESQVIGFDKGAMYTLGCGLGLLVITVGGLMQGILKLKLTEKQHSFFLRSIVVSLLLMVIYPQVAHYTVDNYLKSKRYSICEEVSYQWLIYSKLYYTKDNIACSNLIREKSIASSENEF</sequence>
<dbReference type="AlphaFoldDB" id="A0A1T4SH89"/>
<dbReference type="GeneID" id="70581942"/>
<evidence type="ECO:0000313" key="2">
    <source>
        <dbReference type="EMBL" id="SKA26959.1"/>
    </source>
</evidence>
<feature type="transmembrane region" description="Helical" evidence="1">
    <location>
        <begin position="9"/>
        <end position="33"/>
    </location>
</feature>
<organism evidence="3 4">
    <name type="scientific">Vibrio cincinnatiensis DSM 19608</name>
    <dbReference type="NCBI Taxonomy" id="1123491"/>
    <lineage>
        <taxon>Bacteria</taxon>
        <taxon>Pseudomonadati</taxon>
        <taxon>Pseudomonadota</taxon>
        <taxon>Gammaproteobacteria</taxon>
        <taxon>Vibrionales</taxon>
        <taxon>Vibrionaceae</taxon>
        <taxon>Vibrio</taxon>
    </lineage>
</organism>
<feature type="transmembrane region" description="Helical" evidence="1">
    <location>
        <begin position="53"/>
        <end position="76"/>
    </location>
</feature>
<evidence type="ECO:0000313" key="3">
    <source>
        <dbReference type="EMBL" id="SKA27181.1"/>
    </source>
</evidence>
<dbReference type="EMBL" id="FUXB01000026">
    <property type="protein sequence ID" value="SKA26959.1"/>
    <property type="molecule type" value="Genomic_DNA"/>
</dbReference>